<organism evidence="5 6">
    <name type="scientific">Eshraghiella crossota DSM 2876</name>
    <dbReference type="NCBI Taxonomy" id="511680"/>
    <lineage>
        <taxon>Bacteria</taxon>
        <taxon>Bacillati</taxon>
        <taxon>Bacillota</taxon>
        <taxon>Clostridia</taxon>
        <taxon>Lachnospirales</taxon>
        <taxon>Lachnospiraceae</taxon>
        <taxon>Eshraghiella</taxon>
    </lineage>
</organism>
<comment type="caution">
    <text evidence="5">The sequence shown here is derived from an EMBL/GenBank/DDBJ whole genome shotgun (WGS) entry which is preliminary data.</text>
</comment>
<dbReference type="HOGENOM" id="CLU_961991_0_0_9"/>
<dbReference type="Proteomes" id="UP000006238">
    <property type="component" value="Unassembled WGS sequence"/>
</dbReference>
<evidence type="ECO:0000256" key="3">
    <source>
        <dbReference type="SAM" id="SignalP"/>
    </source>
</evidence>
<feature type="transmembrane region" description="Helical" evidence="2">
    <location>
        <begin position="207"/>
        <end position="227"/>
    </location>
</feature>
<dbReference type="GeneID" id="98919463"/>
<evidence type="ECO:0000313" key="5">
    <source>
        <dbReference type="EMBL" id="EFF69197.1"/>
    </source>
</evidence>
<dbReference type="InterPro" id="IPR025376">
    <property type="entry name" value="CD1107-like_dom"/>
</dbReference>
<feature type="signal peptide" evidence="3">
    <location>
        <begin position="1"/>
        <end position="27"/>
    </location>
</feature>
<evidence type="ECO:0000313" key="6">
    <source>
        <dbReference type="Proteomes" id="UP000006238"/>
    </source>
</evidence>
<dbReference type="AlphaFoldDB" id="D4RXW5"/>
<feature type="compositionally biased region" description="Acidic residues" evidence="1">
    <location>
        <begin position="240"/>
        <end position="289"/>
    </location>
</feature>
<evidence type="ECO:0000256" key="1">
    <source>
        <dbReference type="SAM" id="MobiDB-lite"/>
    </source>
</evidence>
<sequence>MKRMNNLKNVIAARIMGGLVIGMTAVAGVAPVTVFAQSQEAECICEEKCSQDSINEECAVCLYDYNVCQGVDAHVEGSEECTETAEESYGPLTPDGNMNLVDDYGSIKAGGKQFITVTTKSGNYFYIIIDRDDKGTETVHFLNLVDESDLLKLMEDDEVESYMNSQGMTASEKETEEVKGTETTEEISEEPKEEAKASETGKKSKNVTGIMAVVLFAAVGGIGGFMYMKSNKGKKKADAPDPDADYFDSDDDEDYLTDMDIEEESVSDAEEESPAEDTGEDDQDEMDEE</sequence>
<evidence type="ECO:0000256" key="2">
    <source>
        <dbReference type="SAM" id="Phobius"/>
    </source>
</evidence>
<keyword evidence="6" id="KW-1185">Reference proteome</keyword>
<feature type="domain" description="Mobile element protein CD1107-like" evidence="4">
    <location>
        <begin position="91"/>
        <end position="236"/>
    </location>
</feature>
<feature type="compositionally biased region" description="Basic and acidic residues" evidence="1">
    <location>
        <begin position="189"/>
        <end position="202"/>
    </location>
</feature>
<name>D4RXW5_9FIRM</name>
<keyword evidence="2" id="KW-0472">Membrane</keyword>
<gene>
    <name evidence="5" type="ORF">BUTYVIB_00667</name>
</gene>
<feature type="chain" id="PRO_5039087891" description="Mobile element protein CD1107-like domain-containing protein" evidence="3">
    <location>
        <begin position="28"/>
        <end position="289"/>
    </location>
</feature>
<dbReference type="eggNOG" id="ENOG502Z81G">
    <property type="taxonomic scope" value="Bacteria"/>
</dbReference>
<dbReference type="RefSeq" id="WP_005601688.1">
    <property type="nucleotide sequence ID" value="NZ_GG663520.1"/>
</dbReference>
<keyword evidence="2" id="KW-1133">Transmembrane helix</keyword>
<accession>D4RXW5</accession>
<keyword evidence="3" id="KW-0732">Signal</keyword>
<evidence type="ECO:0000259" key="4">
    <source>
        <dbReference type="Pfam" id="PF14283"/>
    </source>
</evidence>
<keyword evidence="2" id="KW-0812">Transmembrane</keyword>
<reference evidence="5 6" key="1">
    <citation type="submission" date="2010-02" db="EMBL/GenBank/DDBJ databases">
        <authorList>
            <person name="Weinstock G."/>
            <person name="Sodergren E."/>
            <person name="Clifton S."/>
            <person name="Fulton L."/>
            <person name="Fulton B."/>
            <person name="Courtney L."/>
            <person name="Fronick C."/>
            <person name="Harrison M."/>
            <person name="Strong C."/>
            <person name="Farmer C."/>
            <person name="Delahaunty K."/>
            <person name="Markovic C."/>
            <person name="Hall O."/>
            <person name="Minx P."/>
            <person name="Tomlinson C."/>
            <person name="Mitreva M."/>
            <person name="Nelson J."/>
            <person name="Hou S."/>
            <person name="Wollam A."/>
            <person name="Pepin K.H."/>
            <person name="Johnson M."/>
            <person name="Bhonagiri V."/>
            <person name="Zhang X."/>
            <person name="Suruliraj S."/>
            <person name="Warren W."/>
            <person name="Chinwalla A."/>
            <person name="Mardis E.R."/>
            <person name="Wilson R.K."/>
        </authorList>
    </citation>
    <scope>NUCLEOTIDE SEQUENCE [LARGE SCALE GENOMIC DNA]</scope>
    <source>
        <strain evidence="5 6">DSM 2876</strain>
    </source>
</reference>
<proteinExistence type="predicted"/>
<dbReference type="EMBL" id="ABWN01000020">
    <property type="protein sequence ID" value="EFF69197.1"/>
    <property type="molecule type" value="Genomic_DNA"/>
</dbReference>
<feature type="region of interest" description="Disordered" evidence="1">
    <location>
        <begin position="232"/>
        <end position="289"/>
    </location>
</feature>
<dbReference type="Pfam" id="PF14283">
    <property type="entry name" value="CD1107-like"/>
    <property type="match status" value="1"/>
</dbReference>
<feature type="compositionally biased region" description="Basic and acidic residues" evidence="1">
    <location>
        <begin position="171"/>
        <end position="182"/>
    </location>
</feature>
<feature type="region of interest" description="Disordered" evidence="1">
    <location>
        <begin position="162"/>
        <end position="203"/>
    </location>
</feature>
<protein>
    <recommendedName>
        <fullName evidence="4">Mobile element protein CD1107-like domain-containing protein</fullName>
    </recommendedName>
</protein>